<gene>
    <name evidence="1" type="ORF">SGFS_009790</name>
</gene>
<dbReference type="Proteomes" id="UP001321542">
    <property type="component" value="Chromosome"/>
</dbReference>
<reference evidence="1 2" key="2">
    <citation type="journal article" date="2023" name="ChemBioChem">
        <title>Acyltransferase Domain Exchange between Two Independent Type I Polyketide Synthases in the Same Producer Strain of Macrolide Antibiotics.</title>
        <authorList>
            <person name="Kudo F."/>
            <person name="Kishikawa K."/>
            <person name="Tsuboi K."/>
            <person name="Kido T."/>
            <person name="Usui T."/>
            <person name="Hashimoto J."/>
            <person name="Shin-Ya K."/>
            <person name="Miyanaga A."/>
            <person name="Eguchi T."/>
        </authorList>
    </citation>
    <scope>NUCLEOTIDE SEQUENCE [LARGE SCALE GENOMIC DNA]</scope>
    <source>
        <strain evidence="1 2">A-8890</strain>
    </source>
</reference>
<reference evidence="1 2" key="1">
    <citation type="journal article" date="2010" name="ChemBioChem">
        <title>Cloning and characterization of the biosynthetic gene cluster of 16-membered macrolide antibiotic FD-891: involvement of a dual functional cytochrome P450 monooxygenase catalyzing epoxidation and hydroxylation.</title>
        <authorList>
            <person name="Kudo F."/>
            <person name="Motegi A."/>
            <person name="Mizoue K."/>
            <person name="Eguchi T."/>
        </authorList>
    </citation>
    <scope>NUCLEOTIDE SEQUENCE [LARGE SCALE GENOMIC DNA]</scope>
    <source>
        <strain evidence="1 2">A-8890</strain>
    </source>
</reference>
<proteinExistence type="predicted"/>
<accession>A0ABM7F1T6</accession>
<organism evidence="1 2">
    <name type="scientific">Streptomyces graminofaciens</name>
    <dbReference type="NCBI Taxonomy" id="68212"/>
    <lineage>
        <taxon>Bacteria</taxon>
        <taxon>Bacillati</taxon>
        <taxon>Actinomycetota</taxon>
        <taxon>Actinomycetes</taxon>
        <taxon>Kitasatosporales</taxon>
        <taxon>Streptomycetaceae</taxon>
        <taxon>Streptomyces</taxon>
    </lineage>
</organism>
<keyword evidence="2" id="KW-1185">Reference proteome</keyword>
<sequence length="109" mass="11167">MLQGPRGMSVGGASRGLLNAAVVEGGFRTGAGQVAAGFGRGPGDDVPGDSGKTAIIDAIRLCLLATAADFYRITRDDFHVGPDGRAGTFKITCGFKGLTTEEQTVFLSC</sequence>
<protein>
    <submittedName>
        <fullName evidence="1">Uncharacterized protein</fullName>
    </submittedName>
</protein>
<evidence type="ECO:0000313" key="2">
    <source>
        <dbReference type="Proteomes" id="UP001321542"/>
    </source>
</evidence>
<evidence type="ECO:0000313" key="1">
    <source>
        <dbReference type="EMBL" id="BBC29685.1"/>
    </source>
</evidence>
<name>A0ABM7F1T6_9ACTN</name>
<dbReference type="EMBL" id="AP018448">
    <property type="protein sequence ID" value="BBC29685.1"/>
    <property type="molecule type" value="Genomic_DNA"/>
</dbReference>